<dbReference type="AlphaFoldDB" id="A0A1J1HYS7"/>
<name>A0A1J1HYS7_9DIPT</name>
<reference evidence="1 2" key="1">
    <citation type="submission" date="2015-04" db="EMBL/GenBank/DDBJ databases">
        <authorList>
            <person name="Syromyatnikov M.Y."/>
            <person name="Popov V.N."/>
        </authorList>
    </citation>
    <scope>NUCLEOTIDE SEQUENCE [LARGE SCALE GENOMIC DNA]</scope>
</reference>
<dbReference type="EMBL" id="CVRI01000021">
    <property type="protein sequence ID" value="CRK91694.1"/>
    <property type="molecule type" value="Genomic_DNA"/>
</dbReference>
<evidence type="ECO:0000313" key="2">
    <source>
        <dbReference type="Proteomes" id="UP000183832"/>
    </source>
</evidence>
<organism evidence="1 2">
    <name type="scientific">Clunio marinus</name>
    <dbReference type="NCBI Taxonomy" id="568069"/>
    <lineage>
        <taxon>Eukaryota</taxon>
        <taxon>Metazoa</taxon>
        <taxon>Ecdysozoa</taxon>
        <taxon>Arthropoda</taxon>
        <taxon>Hexapoda</taxon>
        <taxon>Insecta</taxon>
        <taxon>Pterygota</taxon>
        <taxon>Neoptera</taxon>
        <taxon>Endopterygota</taxon>
        <taxon>Diptera</taxon>
        <taxon>Nematocera</taxon>
        <taxon>Chironomoidea</taxon>
        <taxon>Chironomidae</taxon>
        <taxon>Clunio</taxon>
    </lineage>
</organism>
<keyword evidence="2" id="KW-1185">Reference proteome</keyword>
<proteinExistence type="predicted"/>
<sequence length="68" mass="7860">MEKCMRLSDKKILLEYKACFRFLIIIAKHTQPHTQIENTTNPMNGVSPITCYRYLLLSTLGMAKLKLS</sequence>
<evidence type="ECO:0000313" key="1">
    <source>
        <dbReference type="EMBL" id="CRK91694.1"/>
    </source>
</evidence>
<dbReference type="Proteomes" id="UP000183832">
    <property type="component" value="Unassembled WGS sequence"/>
</dbReference>
<accession>A0A1J1HYS7</accession>
<gene>
    <name evidence="1" type="ORF">CLUMA_CG005341</name>
</gene>
<protein>
    <submittedName>
        <fullName evidence="1">CLUMA_CG005341, isoform A</fullName>
    </submittedName>
</protein>